<feature type="compositionally biased region" description="Low complexity" evidence="1">
    <location>
        <begin position="94"/>
        <end position="104"/>
    </location>
</feature>
<feature type="region of interest" description="Disordered" evidence="1">
    <location>
        <begin position="84"/>
        <end position="106"/>
    </location>
</feature>
<proteinExistence type="predicted"/>
<feature type="chain" id="PRO_5022949112" description="Lipoprotein" evidence="2">
    <location>
        <begin position="23"/>
        <end position="172"/>
    </location>
</feature>
<evidence type="ECO:0008006" key="5">
    <source>
        <dbReference type="Google" id="ProtNLM"/>
    </source>
</evidence>
<name>A0A5C8NK53_9ACTN</name>
<keyword evidence="2" id="KW-0732">Signal</keyword>
<dbReference type="RefSeq" id="WP_147684717.1">
    <property type="nucleotide sequence ID" value="NZ_VDUX01000002.1"/>
</dbReference>
<evidence type="ECO:0000256" key="1">
    <source>
        <dbReference type="SAM" id="MobiDB-lite"/>
    </source>
</evidence>
<evidence type="ECO:0000313" key="4">
    <source>
        <dbReference type="Proteomes" id="UP000321571"/>
    </source>
</evidence>
<organism evidence="3 4">
    <name type="scientific">Aeromicrobium terrae</name>
    <dbReference type="NCBI Taxonomy" id="2498846"/>
    <lineage>
        <taxon>Bacteria</taxon>
        <taxon>Bacillati</taxon>
        <taxon>Actinomycetota</taxon>
        <taxon>Actinomycetes</taxon>
        <taxon>Propionibacteriales</taxon>
        <taxon>Nocardioidaceae</taxon>
        <taxon>Aeromicrobium</taxon>
    </lineage>
</organism>
<reference evidence="3 4" key="1">
    <citation type="submission" date="2019-06" db="EMBL/GenBank/DDBJ databases">
        <title>Aeromicrobium sp. nov., isolated from a maize field.</title>
        <authorList>
            <person name="Lin S.-Y."/>
            <person name="Tsai C.-F."/>
            <person name="Young C.-C."/>
        </authorList>
    </citation>
    <scope>NUCLEOTIDE SEQUENCE [LARGE SCALE GENOMIC DNA]</scope>
    <source>
        <strain evidence="3 4">CC-CFT486</strain>
    </source>
</reference>
<dbReference type="Proteomes" id="UP000321571">
    <property type="component" value="Unassembled WGS sequence"/>
</dbReference>
<gene>
    <name evidence="3" type="ORF">FHP06_05915</name>
</gene>
<dbReference type="OrthoDB" id="4426944at2"/>
<evidence type="ECO:0000256" key="2">
    <source>
        <dbReference type="SAM" id="SignalP"/>
    </source>
</evidence>
<feature type="signal peptide" evidence="2">
    <location>
        <begin position="1"/>
        <end position="22"/>
    </location>
</feature>
<keyword evidence="4" id="KW-1185">Reference proteome</keyword>
<dbReference type="EMBL" id="VDUX01000002">
    <property type="protein sequence ID" value="TXL62234.1"/>
    <property type="molecule type" value="Genomic_DNA"/>
</dbReference>
<dbReference type="AlphaFoldDB" id="A0A5C8NK53"/>
<sequence length="172" mass="17899">MTSWRGVAALLLVAAVAGCGNAVDVGPGAGATALVVDDAGHLSVVTEVCRDEVDTIEIVRDREGLSETEDNPLVARYRSADPQTGRVTLSLDEPGPGWRPGTPTRLERGTGYIVTASGSGKDGKEAAPVYVSGDALSTMTPGGFYAGYEEDGSLTRHSDAEFRKLAERACAD</sequence>
<evidence type="ECO:0000313" key="3">
    <source>
        <dbReference type="EMBL" id="TXL62234.1"/>
    </source>
</evidence>
<dbReference type="PROSITE" id="PS51257">
    <property type="entry name" value="PROKAR_LIPOPROTEIN"/>
    <property type="match status" value="1"/>
</dbReference>
<accession>A0A5C8NK53</accession>
<protein>
    <recommendedName>
        <fullName evidence="5">Lipoprotein</fullName>
    </recommendedName>
</protein>
<comment type="caution">
    <text evidence="3">The sequence shown here is derived from an EMBL/GenBank/DDBJ whole genome shotgun (WGS) entry which is preliminary data.</text>
</comment>